<dbReference type="Proteomes" id="UP000011910">
    <property type="component" value="Unassembled WGS sequence"/>
</dbReference>
<evidence type="ECO:0000259" key="5">
    <source>
        <dbReference type="PROSITE" id="PS51935"/>
    </source>
</evidence>
<accession>M7NHV6</accession>
<evidence type="ECO:0000256" key="4">
    <source>
        <dbReference type="ARBA" id="ARBA00022807"/>
    </source>
</evidence>
<evidence type="ECO:0000313" key="7">
    <source>
        <dbReference type="Proteomes" id="UP000011910"/>
    </source>
</evidence>
<evidence type="ECO:0000313" key="6">
    <source>
        <dbReference type="EMBL" id="EMR01390.1"/>
    </source>
</evidence>
<keyword evidence="2" id="KW-0645">Protease</keyword>
<dbReference type="InterPro" id="IPR000064">
    <property type="entry name" value="NLP_P60_dom"/>
</dbReference>
<dbReference type="InterPro" id="IPR051202">
    <property type="entry name" value="Peptidase_C40"/>
</dbReference>
<reference evidence="6 7" key="1">
    <citation type="journal article" date="2013" name="Genome Announc.">
        <title>Draft Genome Sequence of Cesiribacter andamanensis Strain AMV16T, Isolated from a Soil Sample from a Mud Volcano in the Andaman Islands, India.</title>
        <authorList>
            <person name="Shivaji S."/>
            <person name="Ara S."/>
            <person name="Begum Z."/>
            <person name="Srinivas T.N."/>
            <person name="Singh A."/>
            <person name="Kumar Pinnaka A."/>
        </authorList>
    </citation>
    <scope>NUCLEOTIDE SEQUENCE [LARGE SCALE GENOMIC DNA]</scope>
    <source>
        <strain evidence="6 7">AMV16</strain>
    </source>
</reference>
<feature type="domain" description="NlpC/P60" evidence="5">
    <location>
        <begin position="114"/>
        <end position="241"/>
    </location>
</feature>
<dbReference type="GO" id="GO:0006508">
    <property type="term" value="P:proteolysis"/>
    <property type="evidence" value="ECO:0007669"/>
    <property type="project" value="UniProtKB-KW"/>
</dbReference>
<dbReference type="EC" id="3.4.-.-" evidence="6"/>
<dbReference type="InterPro" id="IPR038765">
    <property type="entry name" value="Papain-like_cys_pep_sf"/>
</dbReference>
<dbReference type="PANTHER" id="PTHR47053">
    <property type="entry name" value="MUREIN DD-ENDOPEPTIDASE MEPH-RELATED"/>
    <property type="match status" value="1"/>
</dbReference>
<dbReference type="Pfam" id="PF00877">
    <property type="entry name" value="NLPC_P60"/>
    <property type="match status" value="1"/>
</dbReference>
<keyword evidence="3 6" id="KW-0378">Hydrolase</keyword>
<protein>
    <submittedName>
        <fullName evidence="6">Putative endopeptidase Spr</fullName>
        <ecNumber evidence="6">3.4.-.-</ecNumber>
    </submittedName>
</protein>
<organism evidence="6 7">
    <name type="scientific">Cesiribacter andamanensis AMV16</name>
    <dbReference type="NCBI Taxonomy" id="1279009"/>
    <lineage>
        <taxon>Bacteria</taxon>
        <taxon>Pseudomonadati</taxon>
        <taxon>Bacteroidota</taxon>
        <taxon>Cytophagia</taxon>
        <taxon>Cytophagales</taxon>
        <taxon>Cesiribacteraceae</taxon>
        <taxon>Cesiribacter</taxon>
    </lineage>
</organism>
<dbReference type="PANTHER" id="PTHR47053:SF1">
    <property type="entry name" value="MUREIN DD-ENDOPEPTIDASE MEPH-RELATED"/>
    <property type="match status" value="1"/>
</dbReference>
<dbReference type="STRING" id="1279009.ADICEAN_03478"/>
<dbReference type="OrthoDB" id="9807055at2"/>
<dbReference type="PROSITE" id="PS51935">
    <property type="entry name" value="NLPC_P60"/>
    <property type="match status" value="1"/>
</dbReference>
<keyword evidence="4" id="KW-0788">Thiol protease</keyword>
<evidence type="ECO:0000256" key="2">
    <source>
        <dbReference type="ARBA" id="ARBA00022670"/>
    </source>
</evidence>
<sequence>MTFRKEEFLRSLKHIAGQKFTWFAIFMVSLTATAFSTRTDDHYDTVVAEEAQEMEAPVLERLSNTDTELLTADEHANTPLPATELPRALPAEQPAAEADLTAKLPRISETASAPAKANKLIRYANSLMGTPYIYGGTSLKGFDCSGFIHHVFGTFDVELERSSRMQGTQGTEVALEEVQKGDLLFFTGTNPKLREVGHVGIVISEPGEPVSFIHSSSNGGVKVSELEGYYTTRYMFAKRML</sequence>
<evidence type="ECO:0000256" key="1">
    <source>
        <dbReference type="ARBA" id="ARBA00007074"/>
    </source>
</evidence>
<comment type="caution">
    <text evidence="6">The sequence shown here is derived from an EMBL/GenBank/DDBJ whole genome shotgun (WGS) entry which is preliminary data.</text>
</comment>
<dbReference type="AlphaFoldDB" id="M7NHV6"/>
<dbReference type="EMBL" id="AODQ01000119">
    <property type="protein sequence ID" value="EMR01390.1"/>
    <property type="molecule type" value="Genomic_DNA"/>
</dbReference>
<keyword evidence="7" id="KW-1185">Reference proteome</keyword>
<dbReference type="GO" id="GO:0008234">
    <property type="term" value="F:cysteine-type peptidase activity"/>
    <property type="evidence" value="ECO:0007669"/>
    <property type="project" value="UniProtKB-KW"/>
</dbReference>
<name>M7NHV6_9BACT</name>
<dbReference type="Gene3D" id="3.90.1720.10">
    <property type="entry name" value="endopeptidase domain like (from Nostoc punctiforme)"/>
    <property type="match status" value="1"/>
</dbReference>
<comment type="similarity">
    <text evidence="1">Belongs to the peptidase C40 family.</text>
</comment>
<evidence type="ECO:0000256" key="3">
    <source>
        <dbReference type="ARBA" id="ARBA00022801"/>
    </source>
</evidence>
<gene>
    <name evidence="6" type="primary">spr_2</name>
    <name evidence="6" type="ORF">ADICEAN_03478</name>
</gene>
<dbReference type="RefSeq" id="WP_009196860.1">
    <property type="nucleotide sequence ID" value="NZ_AODQ01000119.1"/>
</dbReference>
<proteinExistence type="inferred from homology"/>
<dbReference type="SUPFAM" id="SSF54001">
    <property type="entry name" value="Cysteine proteinases"/>
    <property type="match status" value="1"/>
</dbReference>
<dbReference type="eggNOG" id="COG0791">
    <property type="taxonomic scope" value="Bacteria"/>
</dbReference>